<organism evidence="1 2">
    <name type="scientific">Oleoguttula mirabilis</name>
    <dbReference type="NCBI Taxonomy" id="1507867"/>
    <lineage>
        <taxon>Eukaryota</taxon>
        <taxon>Fungi</taxon>
        <taxon>Dikarya</taxon>
        <taxon>Ascomycota</taxon>
        <taxon>Pezizomycotina</taxon>
        <taxon>Dothideomycetes</taxon>
        <taxon>Dothideomycetidae</taxon>
        <taxon>Mycosphaerellales</taxon>
        <taxon>Teratosphaeriaceae</taxon>
        <taxon>Oleoguttula</taxon>
    </lineage>
</organism>
<protein>
    <submittedName>
        <fullName evidence="1">Uncharacterized protein</fullName>
    </submittedName>
</protein>
<sequence length="186" mass="20524">MASHSPLLRLPPELRNQIYELCLKQESTSILTPVDLTRTNVIKAQVFDFKIDYLHNLLLALRRLDQKTRALHIELKLTAPGEEDMQQLRRWLGGCRDSISTASDPLQAYKRHYTANIDWTGQDKASVDGVVKALLRLKGGGLKSTDATDIHSTVANAAKRQANLLSGKQLGKPQLGVMGKRSGGGV</sequence>
<dbReference type="AlphaFoldDB" id="A0AAV9JN98"/>
<evidence type="ECO:0000313" key="1">
    <source>
        <dbReference type="EMBL" id="KAK4546866.1"/>
    </source>
</evidence>
<name>A0AAV9JN98_9PEZI</name>
<dbReference type="Proteomes" id="UP001324427">
    <property type="component" value="Unassembled WGS sequence"/>
</dbReference>
<reference evidence="1 2" key="1">
    <citation type="submission" date="2021-11" db="EMBL/GenBank/DDBJ databases">
        <title>Black yeast isolated from Biological Soil Crust.</title>
        <authorList>
            <person name="Kurbessoian T."/>
        </authorList>
    </citation>
    <scope>NUCLEOTIDE SEQUENCE [LARGE SCALE GENOMIC DNA]</scope>
    <source>
        <strain evidence="1 2">CCFEE 5522</strain>
    </source>
</reference>
<dbReference type="EMBL" id="JAVFHQ010000013">
    <property type="protein sequence ID" value="KAK4546866.1"/>
    <property type="molecule type" value="Genomic_DNA"/>
</dbReference>
<gene>
    <name evidence="1" type="ORF">LTR36_001598</name>
</gene>
<proteinExistence type="predicted"/>
<accession>A0AAV9JN98</accession>
<evidence type="ECO:0000313" key="2">
    <source>
        <dbReference type="Proteomes" id="UP001324427"/>
    </source>
</evidence>
<keyword evidence="2" id="KW-1185">Reference proteome</keyword>
<comment type="caution">
    <text evidence="1">The sequence shown here is derived from an EMBL/GenBank/DDBJ whole genome shotgun (WGS) entry which is preliminary data.</text>
</comment>